<evidence type="ECO:0000313" key="9">
    <source>
        <dbReference type="EMBL" id="CAD7275693.1"/>
    </source>
</evidence>
<evidence type="ECO:0000256" key="7">
    <source>
        <dbReference type="SAM" id="Phobius"/>
    </source>
</evidence>
<dbReference type="OrthoDB" id="3936150at2759"/>
<feature type="domain" description="Major facilitator superfamily (MFS) profile" evidence="8">
    <location>
        <begin position="43"/>
        <end position="511"/>
    </location>
</feature>
<organism evidence="9">
    <name type="scientific">Notodromas monacha</name>
    <dbReference type="NCBI Taxonomy" id="399045"/>
    <lineage>
        <taxon>Eukaryota</taxon>
        <taxon>Metazoa</taxon>
        <taxon>Ecdysozoa</taxon>
        <taxon>Arthropoda</taxon>
        <taxon>Crustacea</taxon>
        <taxon>Oligostraca</taxon>
        <taxon>Ostracoda</taxon>
        <taxon>Podocopa</taxon>
        <taxon>Podocopida</taxon>
        <taxon>Cypridocopina</taxon>
        <taxon>Cypridoidea</taxon>
        <taxon>Cyprididae</taxon>
        <taxon>Notodromas</taxon>
    </lineage>
</organism>
<dbReference type="InterPro" id="IPR005828">
    <property type="entry name" value="MFS_sugar_transport-like"/>
</dbReference>
<evidence type="ECO:0000256" key="6">
    <source>
        <dbReference type="ARBA" id="ARBA00023136"/>
    </source>
</evidence>
<dbReference type="InterPro" id="IPR036259">
    <property type="entry name" value="MFS_trans_sf"/>
</dbReference>
<comment type="similarity">
    <text evidence="2">Belongs to the major facilitator superfamily.</text>
</comment>
<keyword evidence="10" id="KW-1185">Reference proteome</keyword>
<protein>
    <recommendedName>
        <fullName evidence="8">Major facilitator superfamily (MFS) profile domain-containing protein</fullName>
    </recommendedName>
</protein>
<feature type="transmembrane region" description="Helical" evidence="7">
    <location>
        <begin position="168"/>
        <end position="188"/>
    </location>
</feature>
<sequence length="544" mass="60332">MEMSDSVEDFSESGTLILPQRRGRRYATVDEAIEAAGWFHHRLLILCGLMWAADAIEILCIAYVLPAAECELSLTSSDKGWLNATVFMGLMTGGCVGGIVGDFFGRKGVLFISMISNGLFGIASSFMPSFWPFLSLRFLSACGVGAALPVNMPYFAEFQPSKVRGRMVTFLASFFLVGNVIAAAFAWSVIPSSIVMYLGTFKYAPWRLFVALCGIPSALAGCLVLYFPESPRYLMTEGKNREALEILRYVWSVNNQRNHGGYLRLNENFPVDEIVGSKEARVERKSIVKTTLNHVKQLLCGSIKRNFWILFSIHFSIAFGYYGLMMWFPEIFNRLLKYRSLHPTVDDVGICDVRLPEEDVAPPTCSPLDPLVYANQMLLAIAPFPTNVWNILHMDKLGRKFFLVVSMVGAGASVFAVWLVRSQLENLLVSMAFSSVSNMGFNSLNCLATELFPTKLRSTAMALTAGALRIGAFLGNIAFGYFIDAYCVIPMVAVACLMMDSAPALLEPGRLWLVLLPTLRSLPPPESDTGTFLRPIVKKRRTIF</sequence>
<evidence type="ECO:0000256" key="1">
    <source>
        <dbReference type="ARBA" id="ARBA00004141"/>
    </source>
</evidence>
<dbReference type="GO" id="GO:0016020">
    <property type="term" value="C:membrane"/>
    <property type="evidence" value="ECO:0007669"/>
    <property type="project" value="UniProtKB-SubCell"/>
</dbReference>
<feature type="transmembrane region" description="Helical" evidence="7">
    <location>
        <begin position="371"/>
        <end position="389"/>
    </location>
</feature>
<dbReference type="Pfam" id="PF07690">
    <property type="entry name" value="MFS_1"/>
    <property type="match status" value="1"/>
</dbReference>
<dbReference type="AlphaFoldDB" id="A0A7R9BKU9"/>
<dbReference type="GO" id="GO:0022857">
    <property type="term" value="F:transmembrane transporter activity"/>
    <property type="evidence" value="ECO:0007669"/>
    <property type="project" value="InterPro"/>
</dbReference>
<comment type="subcellular location">
    <subcellularLocation>
        <location evidence="1">Membrane</location>
        <topology evidence="1">Multi-pass membrane protein</topology>
    </subcellularLocation>
</comment>
<feature type="transmembrane region" description="Helical" evidence="7">
    <location>
        <begin position="133"/>
        <end position="156"/>
    </location>
</feature>
<name>A0A7R9BKU9_9CRUS</name>
<keyword evidence="6 7" id="KW-0472">Membrane</keyword>
<keyword evidence="4 7" id="KW-0812">Transmembrane</keyword>
<evidence type="ECO:0000256" key="2">
    <source>
        <dbReference type="ARBA" id="ARBA00008335"/>
    </source>
</evidence>
<dbReference type="Gene3D" id="1.20.1250.20">
    <property type="entry name" value="MFS general substrate transporter like domains"/>
    <property type="match status" value="1"/>
</dbReference>
<dbReference type="EMBL" id="OA882497">
    <property type="protein sequence ID" value="CAD7275693.1"/>
    <property type="molecule type" value="Genomic_DNA"/>
</dbReference>
<feature type="transmembrane region" description="Helical" evidence="7">
    <location>
        <begin position="401"/>
        <end position="421"/>
    </location>
</feature>
<evidence type="ECO:0000313" key="10">
    <source>
        <dbReference type="Proteomes" id="UP000678499"/>
    </source>
</evidence>
<dbReference type="EMBL" id="CAJPEX010000460">
    <property type="protein sequence ID" value="CAG0915845.1"/>
    <property type="molecule type" value="Genomic_DNA"/>
</dbReference>
<evidence type="ECO:0000256" key="4">
    <source>
        <dbReference type="ARBA" id="ARBA00022692"/>
    </source>
</evidence>
<dbReference type="InterPro" id="IPR011701">
    <property type="entry name" value="MFS"/>
</dbReference>
<keyword evidence="5 7" id="KW-1133">Transmembrane helix</keyword>
<gene>
    <name evidence="9" type="ORF">NMOB1V02_LOCUS3482</name>
</gene>
<keyword evidence="3" id="KW-0813">Transport</keyword>
<feature type="transmembrane region" description="Helical" evidence="7">
    <location>
        <begin position="80"/>
        <end position="101"/>
    </location>
</feature>
<feature type="transmembrane region" description="Helical" evidence="7">
    <location>
        <begin position="208"/>
        <end position="227"/>
    </location>
</feature>
<reference evidence="9" key="1">
    <citation type="submission" date="2020-11" db="EMBL/GenBank/DDBJ databases">
        <authorList>
            <person name="Tran Van P."/>
        </authorList>
    </citation>
    <scope>NUCLEOTIDE SEQUENCE</scope>
</reference>
<feature type="transmembrane region" description="Helical" evidence="7">
    <location>
        <begin position="307"/>
        <end position="328"/>
    </location>
</feature>
<feature type="transmembrane region" description="Helical" evidence="7">
    <location>
        <begin position="108"/>
        <end position="127"/>
    </location>
</feature>
<evidence type="ECO:0000259" key="8">
    <source>
        <dbReference type="PROSITE" id="PS50850"/>
    </source>
</evidence>
<dbReference type="InterPro" id="IPR020846">
    <property type="entry name" value="MFS_dom"/>
</dbReference>
<dbReference type="SUPFAM" id="SSF103473">
    <property type="entry name" value="MFS general substrate transporter"/>
    <property type="match status" value="1"/>
</dbReference>
<dbReference type="PANTHER" id="PTHR23511:SF34">
    <property type="entry name" value="SYNAPTIC VESICLE GLYCOPROTEIN 2"/>
    <property type="match status" value="1"/>
</dbReference>
<proteinExistence type="inferred from homology"/>
<feature type="transmembrane region" description="Helical" evidence="7">
    <location>
        <begin position="460"/>
        <end position="482"/>
    </location>
</feature>
<dbReference type="PANTHER" id="PTHR23511">
    <property type="entry name" value="SYNAPTIC VESICLE GLYCOPROTEIN 2"/>
    <property type="match status" value="1"/>
</dbReference>
<dbReference type="PROSITE" id="PS50850">
    <property type="entry name" value="MFS"/>
    <property type="match status" value="1"/>
</dbReference>
<evidence type="ECO:0000256" key="3">
    <source>
        <dbReference type="ARBA" id="ARBA00022448"/>
    </source>
</evidence>
<dbReference type="Pfam" id="PF00083">
    <property type="entry name" value="Sugar_tr"/>
    <property type="match status" value="1"/>
</dbReference>
<evidence type="ECO:0000256" key="5">
    <source>
        <dbReference type="ARBA" id="ARBA00022989"/>
    </source>
</evidence>
<accession>A0A7R9BKU9</accession>
<feature type="transmembrane region" description="Helical" evidence="7">
    <location>
        <begin position="43"/>
        <end position="68"/>
    </location>
</feature>
<dbReference type="Proteomes" id="UP000678499">
    <property type="component" value="Unassembled WGS sequence"/>
</dbReference>